<name>A0A2T0SKH6_9BACT</name>
<keyword evidence="1" id="KW-1133">Transmembrane helix</keyword>
<dbReference type="Gene3D" id="3.90.640.20">
    <property type="entry name" value="Heat-shock cognate protein, ATPase"/>
    <property type="match status" value="1"/>
</dbReference>
<sequence>MRYRQHEFGSLLTVSMITLFRLLPGCFLFLVACTNTPSGPPQLKREQYTLDSPYPCDTTTNKGIDVSVSYFQLVDESDAGRRINDSLQRLSAGSVTSWLDSAALAGNPDARTNLAKAGQLFLADYKQVVSELDGMGGCWDLETKLDTLYTSPKVMTVQLDNYAYTGGAHPNSNTTFMNFDRRTGNTLTLNDMVSDTTALLKIVERAFRKEQGLLPQHNLEERGYFLRDGKFFLPANVGIDRKGLTFYYNPYEIAAYALGPIEITVPYEQLNGILRTGWR</sequence>
<keyword evidence="1" id="KW-0812">Transmembrane</keyword>
<dbReference type="InterPro" id="IPR021729">
    <property type="entry name" value="DUF3298"/>
</dbReference>
<organism evidence="3 4">
    <name type="scientific">Spirosoma oryzae</name>
    <dbReference type="NCBI Taxonomy" id="1469603"/>
    <lineage>
        <taxon>Bacteria</taxon>
        <taxon>Pseudomonadati</taxon>
        <taxon>Bacteroidota</taxon>
        <taxon>Cytophagia</taxon>
        <taxon>Cytophagales</taxon>
        <taxon>Cytophagaceae</taxon>
        <taxon>Spirosoma</taxon>
    </lineage>
</organism>
<evidence type="ECO:0000313" key="4">
    <source>
        <dbReference type="Proteomes" id="UP000238375"/>
    </source>
</evidence>
<dbReference type="Proteomes" id="UP000238375">
    <property type="component" value="Unassembled WGS sequence"/>
</dbReference>
<dbReference type="Gene3D" id="3.30.565.40">
    <property type="entry name" value="Fervidobacterium nodosum Rt17-B1 like"/>
    <property type="match status" value="1"/>
</dbReference>
<dbReference type="AlphaFoldDB" id="A0A2T0SKH6"/>
<evidence type="ECO:0000313" key="3">
    <source>
        <dbReference type="EMBL" id="PRY33911.1"/>
    </source>
</evidence>
<accession>A0A2T0SKH6</accession>
<dbReference type="EMBL" id="PVTE01000019">
    <property type="protein sequence ID" value="PRY33911.1"/>
    <property type="molecule type" value="Genomic_DNA"/>
</dbReference>
<dbReference type="PROSITE" id="PS51257">
    <property type="entry name" value="PROKAR_LIPOPROTEIN"/>
    <property type="match status" value="1"/>
</dbReference>
<evidence type="ECO:0000259" key="2">
    <source>
        <dbReference type="Pfam" id="PF11738"/>
    </source>
</evidence>
<feature type="transmembrane region" description="Helical" evidence="1">
    <location>
        <begin position="12"/>
        <end position="32"/>
    </location>
</feature>
<dbReference type="InterPro" id="IPR037126">
    <property type="entry name" value="PdaC/RsiV-like_sf"/>
</dbReference>
<feature type="domain" description="DUF3298" evidence="2">
    <location>
        <begin position="197"/>
        <end position="268"/>
    </location>
</feature>
<keyword evidence="1" id="KW-0472">Membrane</keyword>
<dbReference type="RefSeq" id="WP_245882391.1">
    <property type="nucleotide sequence ID" value="NZ_PVTE01000019.1"/>
</dbReference>
<gene>
    <name evidence="3" type="ORF">CLV58_11961</name>
</gene>
<evidence type="ECO:0000256" key="1">
    <source>
        <dbReference type="SAM" id="Phobius"/>
    </source>
</evidence>
<keyword evidence="4" id="KW-1185">Reference proteome</keyword>
<reference evidence="3 4" key="1">
    <citation type="submission" date="2018-03" db="EMBL/GenBank/DDBJ databases">
        <title>Genomic Encyclopedia of Archaeal and Bacterial Type Strains, Phase II (KMG-II): from individual species to whole genera.</title>
        <authorList>
            <person name="Goeker M."/>
        </authorList>
    </citation>
    <scope>NUCLEOTIDE SEQUENCE [LARGE SCALE GENOMIC DNA]</scope>
    <source>
        <strain evidence="3 4">DSM 28354</strain>
    </source>
</reference>
<dbReference type="Pfam" id="PF11738">
    <property type="entry name" value="DUF3298"/>
    <property type="match status" value="1"/>
</dbReference>
<protein>
    <submittedName>
        <fullName evidence="3">Uncharacterized protein DUF4163</fullName>
    </submittedName>
</protein>
<comment type="caution">
    <text evidence="3">The sequence shown here is derived from an EMBL/GenBank/DDBJ whole genome shotgun (WGS) entry which is preliminary data.</text>
</comment>
<proteinExistence type="predicted"/>